<dbReference type="InterPro" id="IPR036770">
    <property type="entry name" value="Ankyrin_rpt-contain_sf"/>
</dbReference>
<dbReference type="InterPro" id="IPR027417">
    <property type="entry name" value="P-loop_NTPase"/>
</dbReference>
<evidence type="ECO:0000313" key="5">
    <source>
        <dbReference type="Proteomes" id="UP000019373"/>
    </source>
</evidence>
<evidence type="ECO:0000256" key="1">
    <source>
        <dbReference type="ARBA" id="ARBA00022737"/>
    </source>
</evidence>
<dbReference type="Proteomes" id="UP000019373">
    <property type="component" value="Unassembled WGS sequence"/>
</dbReference>
<feature type="domain" description="SRR1-like" evidence="2">
    <location>
        <begin position="914"/>
        <end position="1034"/>
    </location>
</feature>
<dbReference type="GeneID" id="19236443"/>
<dbReference type="SUPFAM" id="SSF48403">
    <property type="entry name" value="Ankyrin repeat"/>
    <property type="match status" value="1"/>
</dbReference>
<protein>
    <submittedName>
        <fullName evidence="4">Uncharacterized protein</fullName>
    </submittedName>
</protein>
<dbReference type="Gene3D" id="3.40.50.300">
    <property type="entry name" value="P-loop containing nucleotide triphosphate hydrolases"/>
    <property type="match status" value="1"/>
</dbReference>
<dbReference type="SUPFAM" id="SSF52540">
    <property type="entry name" value="P-loop containing nucleoside triphosphate hydrolases"/>
    <property type="match status" value="1"/>
</dbReference>
<dbReference type="InterPro" id="IPR012942">
    <property type="entry name" value="SRR1-like"/>
</dbReference>
<dbReference type="OrthoDB" id="4161658at2759"/>
<dbReference type="PANTHER" id="PTHR10039">
    <property type="entry name" value="AMELOGENIN"/>
    <property type="match status" value="1"/>
</dbReference>
<name>U1GUC0_ENDPU</name>
<evidence type="ECO:0000313" key="4">
    <source>
        <dbReference type="EMBL" id="ERF76053.1"/>
    </source>
</evidence>
<dbReference type="HOGENOM" id="CLU_284832_0_0_1"/>
<dbReference type="eggNOG" id="ENOG502T6AM">
    <property type="taxonomic scope" value="Eukaryota"/>
</dbReference>
<sequence>MNQKKGDISQILGLFEAYTGQAGRKHMADLRAHIPDRAELSDSAQKRYDILDIFDYTERLAREFQIEAAEAEPETFAWIWETGPGSPGFSDWLAQESGLFWICGKPASGKSTLMDYLAKDCNTSERLKIARASEWTIIRFFFDFRAGKGISNNFEGLLKSLLFQILEKVDDLRSVLQDFTRGKGHVSTMSLTQTRRLLEALLRQMPSNLCIFIDGLDEYQGDMIQLTRFLKTVPSTGGYLVKLCVASRPGPYISTALTHCPKFQLEIYNSSGIKRFLSSFVKDYPVASNQDKENLIKQITEKANGVFLWARFAVYELVKSFEKGENITKLSARLASLPPELEDIYSRIINNLSTDERAEASMMFRLVAFAIGDLTLEILSIAIESVLGETRLQKGPVQPETCEKFLRRIRSLTGGLIEVVINVRKVKLTSGAINVFNLSIVKLTHKTVQSYLECNDWLSNSRLEVPSPWLQICSTYLNMVSQELQRLDSKPKQRAVIHDLYASYFLPGSVLVGWWNIEIYRRINPDLNLLNFSRYSAATIFEYALTCEKQLGVSSYSYVRQCLNTSIARLHEGARSCFDDCTRYFSNPTSLDLTLLCSAGHGLALSVEQAIADGADVNALGNDTLNMALYFIHDHFEVERNWGLKLLQKILESNVHVNDANILYAIRYNIVEILELFLYSTPAGKLRLRTNGDERVGALWASAQTFKDAVEKIDLFLDRGEDVNEVFGPDGTALHAVILGFRDFGHMSEFLATASYLLERGADPNISCVSGSPLVLAWSHVPYYLRVANCERLPEMLQLLLSHGARFEPLNAAVATPSEEEMWDFCKLSRGEYVAKYKTEEELPRAIFPPNNSGYGSDQDGALTELDRDPTPAQIPAGATLHTPLRRYRKCETAWKDSKAYNELKNIFVSQILKQDGRTTKCICFGLGSPTERDPDNASMYQLAAFKSVIDLLPARQRQPPAALAQDPCFNTLDRELLSHLHISVVTHPAAFHHINPTTTFVFCPYVDPDVLNEVVSRSPAIYLGWHPLEVEPCYEVKVLMAELRRKRKKFLRLPAFEPIINPSRNIFDEMSIFWTSSSHRCQRPAVVV</sequence>
<accession>U1GUC0</accession>
<evidence type="ECO:0000259" key="3">
    <source>
        <dbReference type="Pfam" id="PF24883"/>
    </source>
</evidence>
<dbReference type="EMBL" id="KE720780">
    <property type="protein sequence ID" value="ERF76053.1"/>
    <property type="molecule type" value="Genomic_DNA"/>
</dbReference>
<dbReference type="RefSeq" id="XP_007786519.1">
    <property type="nucleotide sequence ID" value="XM_007788329.1"/>
</dbReference>
<evidence type="ECO:0000259" key="2">
    <source>
        <dbReference type="Pfam" id="PF07985"/>
    </source>
</evidence>
<dbReference type="Pfam" id="PF07985">
    <property type="entry name" value="SRR1"/>
    <property type="match status" value="1"/>
</dbReference>
<keyword evidence="1" id="KW-0677">Repeat</keyword>
<dbReference type="Pfam" id="PF24883">
    <property type="entry name" value="NPHP3_N"/>
    <property type="match status" value="1"/>
</dbReference>
<reference evidence="5" key="1">
    <citation type="journal article" date="2014" name="BMC Genomics">
        <title>Genome characteristics reveal the impact of lichenization on lichen-forming fungus Endocarpon pusillum Hedwig (Verrucariales, Ascomycota).</title>
        <authorList>
            <person name="Wang Y.-Y."/>
            <person name="Liu B."/>
            <person name="Zhang X.-Y."/>
            <person name="Zhou Q.-M."/>
            <person name="Zhang T."/>
            <person name="Li H."/>
            <person name="Yu Y.-F."/>
            <person name="Zhang X.-L."/>
            <person name="Hao X.-Y."/>
            <person name="Wang M."/>
            <person name="Wang L."/>
            <person name="Wei J.-C."/>
        </authorList>
    </citation>
    <scope>NUCLEOTIDE SEQUENCE [LARGE SCALE GENOMIC DNA]</scope>
    <source>
        <strain evidence="5">Z07020 / HMAS-L-300199</strain>
    </source>
</reference>
<keyword evidence="5" id="KW-1185">Reference proteome</keyword>
<gene>
    <name evidence="4" type="ORF">EPUS_01386</name>
</gene>
<proteinExistence type="predicted"/>
<dbReference type="AlphaFoldDB" id="U1GUC0"/>
<dbReference type="InterPro" id="IPR056884">
    <property type="entry name" value="NPHP3-like_N"/>
</dbReference>
<dbReference type="PANTHER" id="PTHR10039:SF5">
    <property type="entry name" value="NACHT DOMAIN-CONTAINING PROTEIN"/>
    <property type="match status" value="1"/>
</dbReference>
<organism evidence="4 5">
    <name type="scientific">Endocarpon pusillum (strain Z07020 / HMAS-L-300199)</name>
    <name type="common">Lichen-forming fungus</name>
    <dbReference type="NCBI Taxonomy" id="1263415"/>
    <lineage>
        <taxon>Eukaryota</taxon>
        <taxon>Fungi</taxon>
        <taxon>Dikarya</taxon>
        <taxon>Ascomycota</taxon>
        <taxon>Pezizomycotina</taxon>
        <taxon>Eurotiomycetes</taxon>
        <taxon>Chaetothyriomycetidae</taxon>
        <taxon>Verrucariales</taxon>
        <taxon>Verrucariaceae</taxon>
        <taxon>Endocarpon</taxon>
    </lineage>
</organism>
<feature type="domain" description="Nephrocystin 3-like N-terminal" evidence="3">
    <location>
        <begin position="86"/>
        <end position="248"/>
    </location>
</feature>
<dbReference type="Gene3D" id="1.25.40.20">
    <property type="entry name" value="Ankyrin repeat-containing domain"/>
    <property type="match status" value="1"/>
</dbReference>